<organism evidence="2 3">
    <name type="scientific">Xanthomonas protegens</name>
    <dbReference type="NCBI Taxonomy" id="3380705"/>
    <lineage>
        <taxon>Bacteria</taxon>
        <taxon>Pseudomonadati</taxon>
        <taxon>Pseudomonadota</taxon>
        <taxon>Gammaproteobacteria</taxon>
        <taxon>Lysobacterales</taxon>
        <taxon>Lysobacteraceae</taxon>
        <taxon>Xanthomonas</taxon>
    </lineage>
</organism>
<name>A0ABU9LCF8_9XANT</name>
<feature type="chain" id="PRO_5047535939" description="Lipoprotein" evidence="1">
    <location>
        <begin position="24"/>
        <end position="115"/>
    </location>
</feature>
<dbReference type="EMBL" id="JAQJCQ010000010">
    <property type="protein sequence ID" value="MEL4892302.1"/>
    <property type="molecule type" value="Genomic_DNA"/>
</dbReference>
<feature type="signal peptide" evidence="1">
    <location>
        <begin position="1"/>
        <end position="23"/>
    </location>
</feature>
<evidence type="ECO:0000313" key="3">
    <source>
        <dbReference type="Proteomes" id="UP001486626"/>
    </source>
</evidence>
<keyword evidence="1" id="KW-0732">Signal</keyword>
<dbReference type="PROSITE" id="PS51257">
    <property type="entry name" value="PROKAR_LIPOPROTEIN"/>
    <property type="match status" value="1"/>
</dbReference>
<sequence>MKFYVRKAFLVLFCVTFSSCCNANHQVDGLKKPGDSRSDAESICLAQIHRYVEKTRKWGIKDYSIIQENSSPGLRGFSVLHKDDVGALLADKRVKSFHVDLDEKCKKVVEELAYQ</sequence>
<evidence type="ECO:0008006" key="4">
    <source>
        <dbReference type="Google" id="ProtNLM"/>
    </source>
</evidence>
<dbReference type="Proteomes" id="UP001486626">
    <property type="component" value="Unassembled WGS sequence"/>
</dbReference>
<reference evidence="2 3" key="1">
    <citation type="journal article" date="2024" name="FEMS Microbiol. Lett.">
        <title>Xanthomonas protegens sp. nov., a novel rice seed-associated bacterium, provides in vivo protection against X. oryzae pv. oryzae, the bacterial leaf blight pathogen.</title>
        <authorList>
            <person name="Rana R."/>
            <person name="Sharma A."/>
            <person name="Madhavan V.N."/>
            <person name="Korpole S."/>
            <person name="Sonti R.V."/>
            <person name="Patel H.K."/>
            <person name="Patil P.B."/>
        </authorList>
    </citation>
    <scope>NUCLEOTIDE SEQUENCE [LARGE SCALE GENOMIC DNA]</scope>
    <source>
        <strain evidence="2 3">PPL118</strain>
    </source>
</reference>
<evidence type="ECO:0000313" key="2">
    <source>
        <dbReference type="EMBL" id="MEL4892302.1"/>
    </source>
</evidence>
<dbReference type="RefSeq" id="WP_342073769.1">
    <property type="nucleotide sequence ID" value="NZ_JAQJCQ010000010.1"/>
</dbReference>
<proteinExistence type="predicted"/>
<gene>
    <name evidence="2" type="ORF">PIQ37_12770</name>
</gene>
<comment type="caution">
    <text evidence="2">The sequence shown here is derived from an EMBL/GenBank/DDBJ whole genome shotgun (WGS) entry which is preliminary data.</text>
</comment>
<keyword evidence="3" id="KW-1185">Reference proteome</keyword>
<protein>
    <recommendedName>
        <fullName evidence="4">Lipoprotein</fullName>
    </recommendedName>
</protein>
<evidence type="ECO:0000256" key="1">
    <source>
        <dbReference type="SAM" id="SignalP"/>
    </source>
</evidence>
<accession>A0ABU9LCF8</accession>